<feature type="compositionally biased region" description="Polar residues" evidence="1">
    <location>
        <begin position="72"/>
        <end position="84"/>
    </location>
</feature>
<proteinExistence type="predicted"/>
<dbReference type="EMBL" id="JAHUTI010005329">
    <property type="protein sequence ID" value="MED6234180.1"/>
    <property type="molecule type" value="Genomic_DNA"/>
</dbReference>
<feature type="region of interest" description="Disordered" evidence="1">
    <location>
        <begin position="22"/>
        <end position="132"/>
    </location>
</feature>
<feature type="non-terminal residue" evidence="2">
    <location>
        <position position="1"/>
    </location>
</feature>
<sequence>IADPRKPHSRSWIVHHNRLKPYKGTLQSNGQTLLPGFDDTPFPGPSLTALSGALPFRPPDSPRVPSRIVQPPFTTSAVETTPQGAFSPPCSSDSPTSPEGSVPASPSPVARPVVSRSGRMIRQPLKYKDFVT</sequence>
<evidence type="ECO:0000313" key="3">
    <source>
        <dbReference type="Proteomes" id="UP001345963"/>
    </source>
</evidence>
<protein>
    <submittedName>
        <fullName evidence="2">Uncharacterized protein</fullName>
    </submittedName>
</protein>
<dbReference type="Proteomes" id="UP001345963">
    <property type="component" value="Unassembled WGS sequence"/>
</dbReference>
<organism evidence="2 3">
    <name type="scientific">Ataeniobius toweri</name>
    <dbReference type="NCBI Taxonomy" id="208326"/>
    <lineage>
        <taxon>Eukaryota</taxon>
        <taxon>Metazoa</taxon>
        <taxon>Chordata</taxon>
        <taxon>Craniata</taxon>
        <taxon>Vertebrata</taxon>
        <taxon>Euteleostomi</taxon>
        <taxon>Actinopterygii</taxon>
        <taxon>Neopterygii</taxon>
        <taxon>Teleostei</taxon>
        <taxon>Neoteleostei</taxon>
        <taxon>Acanthomorphata</taxon>
        <taxon>Ovalentaria</taxon>
        <taxon>Atherinomorphae</taxon>
        <taxon>Cyprinodontiformes</taxon>
        <taxon>Goodeidae</taxon>
        <taxon>Ataeniobius</taxon>
    </lineage>
</organism>
<reference evidence="2 3" key="1">
    <citation type="submission" date="2021-07" db="EMBL/GenBank/DDBJ databases">
        <authorList>
            <person name="Palmer J.M."/>
        </authorList>
    </citation>
    <scope>NUCLEOTIDE SEQUENCE [LARGE SCALE GENOMIC DNA]</scope>
    <source>
        <strain evidence="2 3">AT_MEX2019</strain>
        <tissue evidence="2">Muscle</tissue>
    </source>
</reference>
<feature type="compositionally biased region" description="Low complexity" evidence="1">
    <location>
        <begin position="87"/>
        <end position="117"/>
    </location>
</feature>
<evidence type="ECO:0000256" key="1">
    <source>
        <dbReference type="SAM" id="MobiDB-lite"/>
    </source>
</evidence>
<evidence type="ECO:0000313" key="2">
    <source>
        <dbReference type="EMBL" id="MED6234180.1"/>
    </source>
</evidence>
<name>A0ABU7A9U9_9TELE</name>
<gene>
    <name evidence="2" type="ORF">ATANTOWER_023792</name>
</gene>
<accession>A0ABU7A9U9</accession>
<keyword evidence="3" id="KW-1185">Reference proteome</keyword>
<comment type="caution">
    <text evidence="2">The sequence shown here is derived from an EMBL/GenBank/DDBJ whole genome shotgun (WGS) entry which is preliminary data.</text>
</comment>